<keyword evidence="3" id="KW-1185">Reference proteome</keyword>
<accession>A0A086ZHW6</accession>
<sequence>MASIAMGAEWKKKMVRDANRKINERLAREKKLYNQLVSAVSEMRGGAAEAQKVVREYMKESRLSVSEISEVLSLTNAEKRMVFGDDVLGQLDDSADDESDQNASETSGTGNETQEPASDVGSTDDAGRSDEPADDLEAKDAPAVDAADDGKSGYVFDSASGSTTQNSSGYRFDKTY</sequence>
<evidence type="ECO:0000313" key="3">
    <source>
        <dbReference type="Proteomes" id="UP000029108"/>
    </source>
</evidence>
<feature type="compositionally biased region" description="Basic and acidic residues" evidence="1">
    <location>
        <begin position="125"/>
        <end position="142"/>
    </location>
</feature>
<feature type="compositionally biased region" description="Polar residues" evidence="1">
    <location>
        <begin position="159"/>
        <end position="169"/>
    </location>
</feature>
<name>A0A086ZHW6_9BIFI</name>
<feature type="region of interest" description="Disordered" evidence="1">
    <location>
        <begin position="88"/>
        <end position="176"/>
    </location>
</feature>
<feature type="compositionally biased region" description="Polar residues" evidence="1">
    <location>
        <begin position="101"/>
        <end position="116"/>
    </location>
</feature>
<proteinExistence type="predicted"/>
<evidence type="ECO:0000256" key="1">
    <source>
        <dbReference type="SAM" id="MobiDB-lite"/>
    </source>
</evidence>
<dbReference type="AlphaFoldDB" id="A0A086ZHW6"/>
<dbReference type="Proteomes" id="UP000029108">
    <property type="component" value="Unassembled WGS sequence"/>
</dbReference>
<comment type="caution">
    <text evidence="2">The sequence shown here is derived from an EMBL/GenBank/DDBJ whole genome shotgun (WGS) entry which is preliminary data.</text>
</comment>
<evidence type="ECO:0000313" key="2">
    <source>
        <dbReference type="EMBL" id="KFI46116.1"/>
    </source>
</evidence>
<organism evidence="2 3">
    <name type="scientific">Bifidobacterium biavatii DSM 23969</name>
    <dbReference type="NCBI Taxonomy" id="1437608"/>
    <lineage>
        <taxon>Bacteria</taxon>
        <taxon>Bacillati</taxon>
        <taxon>Actinomycetota</taxon>
        <taxon>Actinomycetes</taxon>
        <taxon>Bifidobacteriales</taxon>
        <taxon>Bifidobacteriaceae</taxon>
        <taxon>Bifidobacterium</taxon>
    </lineage>
</organism>
<reference evidence="2 3" key="1">
    <citation type="submission" date="2014-03" db="EMBL/GenBank/DDBJ databases">
        <title>Genomics of Bifidobacteria.</title>
        <authorList>
            <person name="Ventura M."/>
            <person name="Milani C."/>
            <person name="Lugli G.A."/>
        </authorList>
    </citation>
    <scope>NUCLEOTIDE SEQUENCE [LARGE SCALE GENOMIC DNA]</scope>
    <source>
        <strain evidence="2 3">DSM 23969</strain>
    </source>
</reference>
<gene>
    <name evidence="2" type="ORF">BBIA_2081</name>
</gene>
<protein>
    <submittedName>
        <fullName evidence="2">Uncharacterized protein</fullName>
    </submittedName>
</protein>
<dbReference type="RefSeq" id="WP_033496016.1">
    <property type="nucleotide sequence ID" value="NZ_JDUU01000033.1"/>
</dbReference>
<dbReference type="EMBL" id="JGYN01000040">
    <property type="protein sequence ID" value="KFI46116.1"/>
    <property type="molecule type" value="Genomic_DNA"/>
</dbReference>